<keyword evidence="3" id="KW-1185">Reference proteome</keyword>
<protein>
    <submittedName>
        <fullName evidence="2">Glycoside hydrolase family 172 protein</fullName>
    </submittedName>
</protein>
<sequence length="641" mass="71921">MKLFLLRKFSVFFVVCSLASCSVSAQKTVNFESELNRLYTVGSLPEYMEGTVVKQISSYDRTGGNDDGFGGTYSFIREEPTGGLVIFDEEGQGIIERIWTPTPTDDTLDFYLDGSTEPTMSIRFRDLFNNSQAPFLAPIADQKVGGFYSYLPIPYKESCKIVFRGEKILFHQIQFRSYDKQYQVESYQPEQVAQHQQLLDKIVQLWSKDGRSITDFTETNTKSDENDIKLQPGTSETILELDEGGRLLGIELAPMEAFSGLYKQIDLKITWDDEDRAAVYVPVADFFGFAFGSPSMESLLIGADAGKAYSYIPMPFDKSAKVELVYRDGHNADAIDIQATVYYDNEKRDAEHEGRFYAYWKNEEPALGSPYVFLEGGGRGHYVGTVMIGHATDYTHFTEFFEGDDYTEIDGEMTVHGTGSEDYFNGGWYAQPGGWVERLGAPLTGCLEYNLPMGRTGGYRLFISDKMPFSNHILHNIEHGPTDNNRLVNYTSVAMYYADKPIVDQDDPTNAQTEVFVPDTVSFYTGLMEHLQYQGDLEKRDPGAVLSPNGEGELSVDVSGIPEGHYAVYVHLRSEGSVDLNVRVPNNSQWEKVSSANNSDNDFRIGNVRVADGVETVRIDLKNNLASDMAFDRVTLAKTDE</sequence>
<dbReference type="Gene3D" id="2.60.120.1390">
    <property type="match status" value="2"/>
</dbReference>
<feature type="signal peptide" evidence="1">
    <location>
        <begin position="1"/>
        <end position="25"/>
    </location>
</feature>
<dbReference type="EMBL" id="JBBVGT010000002">
    <property type="protein sequence ID" value="MFB5944529.1"/>
    <property type="molecule type" value="Genomic_DNA"/>
</dbReference>
<dbReference type="Proteomes" id="UP001580928">
    <property type="component" value="Unassembled WGS sequence"/>
</dbReference>
<keyword evidence="2" id="KW-0378">Hydrolase</keyword>
<evidence type="ECO:0000313" key="2">
    <source>
        <dbReference type="EMBL" id="MFB5944529.1"/>
    </source>
</evidence>
<name>A0ABV5CAG1_9SPHI</name>
<proteinExistence type="predicted"/>
<gene>
    <name evidence="2" type="ORF">WKR92_01645</name>
</gene>
<dbReference type="PROSITE" id="PS51257">
    <property type="entry name" value="PROKAR_LIPOPROTEIN"/>
    <property type="match status" value="1"/>
</dbReference>
<evidence type="ECO:0000313" key="3">
    <source>
        <dbReference type="Proteomes" id="UP001580928"/>
    </source>
</evidence>
<dbReference type="Pfam" id="PF11175">
    <property type="entry name" value="DUF2961"/>
    <property type="match status" value="1"/>
</dbReference>
<evidence type="ECO:0000256" key="1">
    <source>
        <dbReference type="SAM" id="SignalP"/>
    </source>
</evidence>
<dbReference type="RefSeq" id="WP_375556094.1">
    <property type="nucleotide sequence ID" value="NZ_JBBVGT010000002.1"/>
</dbReference>
<dbReference type="GO" id="GO:0016787">
    <property type="term" value="F:hydrolase activity"/>
    <property type="evidence" value="ECO:0007669"/>
    <property type="project" value="UniProtKB-KW"/>
</dbReference>
<organism evidence="2 3">
    <name type="scientific">Albibacterium profundi</name>
    <dbReference type="NCBI Taxonomy" id="3134906"/>
    <lineage>
        <taxon>Bacteria</taxon>
        <taxon>Pseudomonadati</taxon>
        <taxon>Bacteroidota</taxon>
        <taxon>Sphingobacteriia</taxon>
        <taxon>Sphingobacteriales</taxon>
        <taxon>Sphingobacteriaceae</taxon>
        <taxon>Albibacterium</taxon>
    </lineage>
</organism>
<comment type="caution">
    <text evidence="2">The sequence shown here is derived from an EMBL/GenBank/DDBJ whole genome shotgun (WGS) entry which is preliminary data.</text>
</comment>
<feature type="chain" id="PRO_5046004661" evidence="1">
    <location>
        <begin position="26"/>
        <end position="641"/>
    </location>
</feature>
<keyword evidence="1" id="KW-0732">Signal</keyword>
<accession>A0ABV5CAG1</accession>
<reference evidence="2 3" key="1">
    <citation type="submission" date="2024-04" db="EMBL/GenBank/DDBJ databases">
        <title>Albibacterium profundi sp. nov., isolated from sediment of the Challenger Deep of Mariana Trench.</title>
        <authorList>
            <person name="Wang Y."/>
        </authorList>
    </citation>
    <scope>NUCLEOTIDE SEQUENCE [LARGE SCALE GENOMIC DNA]</scope>
    <source>
        <strain evidence="2 3">RHL897</strain>
    </source>
</reference>
<dbReference type="InterPro" id="IPR021345">
    <property type="entry name" value="DUF2961"/>
</dbReference>